<accession>A0A8K0SFC6</accession>
<sequence>MPATEKKSNAVLAISLTGAAADRAFSPGDTIVGNVVRRSPIVSPRARVSIKLCGRAKAKVVKKRNDSRHTYRSRFALIDETQSSQLIFDGPLHIAAGADPISWSFAITIPVHVSPKLASSDSQSFLPLDRASVAQQRLPSTISVTGHNMETFVEYWLEAHLQDHGHQHDSFDATLPFPLRNYLTEPPSQSPPMKRLSQTFMIYSPRLDPNKADVELSTKEKLKKVFHTSSVPHLTIKAEVTAPSVIQLEPGSPNDTAGKHIPILVRILPDWDASAEGIRGIHQQVQLTRISVRLKSYTLAQADGTFSPYTQDTDTSVELIHSACLRKLGYPLYLPFSESEPALDIGELLNVGVGYNGPLHGPLVPPTPYVSEIFACADGYNYRHTHALKWEMEFRVAMEEKKLEGRIPVRVLEGNDPRNVAADYTAPPPVEEANNDTWIQPPDESEAPPSFAEAQKEK</sequence>
<evidence type="ECO:0000256" key="1">
    <source>
        <dbReference type="SAM" id="MobiDB-lite"/>
    </source>
</evidence>
<keyword evidence="3" id="KW-1185">Reference proteome</keyword>
<dbReference type="Proteomes" id="UP000813444">
    <property type="component" value="Unassembled WGS sequence"/>
</dbReference>
<evidence type="ECO:0000313" key="3">
    <source>
        <dbReference type="Proteomes" id="UP000813444"/>
    </source>
</evidence>
<gene>
    <name evidence="2" type="ORF">B0I35DRAFT_439562</name>
</gene>
<name>A0A8K0SFC6_9HYPO</name>
<organism evidence="2 3">
    <name type="scientific">Stachybotrys elegans</name>
    <dbReference type="NCBI Taxonomy" id="80388"/>
    <lineage>
        <taxon>Eukaryota</taxon>
        <taxon>Fungi</taxon>
        <taxon>Dikarya</taxon>
        <taxon>Ascomycota</taxon>
        <taxon>Pezizomycotina</taxon>
        <taxon>Sordariomycetes</taxon>
        <taxon>Hypocreomycetidae</taxon>
        <taxon>Hypocreales</taxon>
        <taxon>Stachybotryaceae</taxon>
        <taxon>Stachybotrys</taxon>
    </lineage>
</organism>
<dbReference type="AlphaFoldDB" id="A0A8K0SFC6"/>
<dbReference type="EMBL" id="JAGPNK010000012">
    <property type="protein sequence ID" value="KAH7310705.1"/>
    <property type="molecule type" value="Genomic_DNA"/>
</dbReference>
<reference evidence="2" key="1">
    <citation type="journal article" date="2021" name="Nat. Commun.">
        <title>Genetic determinants of endophytism in the Arabidopsis root mycobiome.</title>
        <authorList>
            <person name="Mesny F."/>
            <person name="Miyauchi S."/>
            <person name="Thiergart T."/>
            <person name="Pickel B."/>
            <person name="Atanasova L."/>
            <person name="Karlsson M."/>
            <person name="Huettel B."/>
            <person name="Barry K.W."/>
            <person name="Haridas S."/>
            <person name="Chen C."/>
            <person name="Bauer D."/>
            <person name="Andreopoulos W."/>
            <person name="Pangilinan J."/>
            <person name="LaButti K."/>
            <person name="Riley R."/>
            <person name="Lipzen A."/>
            <person name="Clum A."/>
            <person name="Drula E."/>
            <person name="Henrissat B."/>
            <person name="Kohler A."/>
            <person name="Grigoriev I.V."/>
            <person name="Martin F.M."/>
            <person name="Hacquard S."/>
        </authorList>
    </citation>
    <scope>NUCLEOTIDE SEQUENCE</scope>
    <source>
        <strain evidence="2">MPI-CAGE-CH-0235</strain>
    </source>
</reference>
<evidence type="ECO:0000313" key="2">
    <source>
        <dbReference type="EMBL" id="KAH7310705.1"/>
    </source>
</evidence>
<comment type="caution">
    <text evidence="2">The sequence shown here is derived from an EMBL/GenBank/DDBJ whole genome shotgun (WGS) entry which is preliminary data.</text>
</comment>
<dbReference type="Gene3D" id="2.60.40.640">
    <property type="match status" value="1"/>
</dbReference>
<evidence type="ECO:0008006" key="4">
    <source>
        <dbReference type="Google" id="ProtNLM"/>
    </source>
</evidence>
<feature type="region of interest" description="Disordered" evidence="1">
    <location>
        <begin position="417"/>
        <end position="458"/>
    </location>
</feature>
<proteinExistence type="predicted"/>
<dbReference type="InterPro" id="IPR014752">
    <property type="entry name" value="Arrestin-like_C"/>
</dbReference>
<protein>
    <recommendedName>
        <fullName evidence="4">Arrestin-like N-terminal domain-containing protein</fullName>
    </recommendedName>
</protein>
<dbReference type="OrthoDB" id="2333384at2759"/>